<accession>A0AAE6QFS3</accession>
<dbReference type="Proteomes" id="UP000423413">
    <property type="component" value="Chromosome"/>
</dbReference>
<sequence>MRVISSGTEAAIAARQLDKKIAMKMPASTTSSAPVKSSDSSVTISGEALLKQRGFGLADPNRAAPMPGKELFGRNLQSIAFLNRDDRRFPGSVYERARDQGADLTYVDPPGLRLAGSGEKRQPDSDTQEQSASARKTTKPKEITLESLREDMRKSFLKAMGVESFSSLFELLFKNKR</sequence>
<dbReference type="EMBL" id="CP046441">
    <property type="protein sequence ID" value="QGT80857.1"/>
    <property type="molecule type" value="Genomic_DNA"/>
</dbReference>
<organism evidence="2 3">
    <name type="scientific">Pseudomonas coronafaciens pv. coronafaciens</name>
    <dbReference type="NCBI Taxonomy" id="235275"/>
    <lineage>
        <taxon>Bacteria</taxon>
        <taxon>Pseudomonadati</taxon>
        <taxon>Pseudomonadota</taxon>
        <taxon>Gammaproteobacteria</taxon>
        <taxon>Pseudomonadales</taxon>
        <taxon>Pseudomonadaceae</taxon>
        <taxon>Pseudomonas</taxon>
        <taxon>Pseudomonas coronafaciens</taxon>
    </lineage>
</organism>
<gene>
    <name evidence="2" type="ORF">GMO17_06525</name>
</gene>
<feature type="region of interest" description="Disordered" evidence="1">
    <location>
        <begin position="99"/>
        <end position="146"/>
    </location>
</feature>
<evidence type="ECO:0000313" key="2">
    <source>
        <dbReference type="EMBL" id="QGT80857.1"/>
    </source>
</evidence>
<proteinExistence type="predicted"/>
<name>A0AAE6QFS3_9PSED</name>
<evidence type="ECO:0000256" key="1">
    <source>
        <dbReference type="SAM" id="MobiDB-lite"/>
    </source>
</evidence>
<evidence type="ECO:0000313" key="3">
    <source>
        <dbReference type="Proteomes" id="UP000423413"/>
    </source>
</evidence>
<dbReference type="RefSeq" id="WP_122311561.1">
    <property type="nucleotide sequence ID" value="NZ_CP046441.1"/>
</dbReference>
<protein>
    <submittedName>
        <fullName evidence="2">Uncharacterized protein</fullName>
    </submittedName>
</protein>
<reference evidence="2 3" key="1">
    <citation type="submission" date="2019-11" db="EMBL/GenBank/DDBJ databases">
        <title>Complete genome sequence of Pseudomonas syringae pv. coronafaciens isolate B19001 originated in imported oat cereal.</title>
        <authorList>
            <person name="Kim S.M."/>
            <person name="Lee B.C."/>
            <person name="Seo S.J."/>
            <person name="Lee J.E."/>
            <person name="Choi N.J."/>
            <person name="Park J.H."/>
        </authorList>
    </citation>
    <scope>NUCLEOTIDE SEQUENCE [LARGE SCALE GENOMIC DNA]</scope>
    <source>
        <strain evidence="2 3">B19001</strain>
    </source>
</reference>
<dbReference type="AlphaFoldDB" id="A0AAE6QFS3"/>